<reference evidence="9" key="1">
    <citation type="submission" date="2022-10" db="EMBL/GenBank/DDBJ databases">
        <title>Genome assembly of Pristionchus species.</title>
        <authorList>
            <person name="Yoshida K."/>
            <person name="Sommer R.J."/>
        </authorList>
    </citation>
    <scope>NUCLEOTIDE SEQUENCE [LARGE SCALE GENOMIC DNA]</scope>
    <source>
        <strain evidence="9">RS5460</strain>
    </source>
</reference>
<proteinExistence type="inferred from homology"/>
<comment type="pathway">
    <text evidence="7">Protein modification.</text>
</comment>
<evidence type="ECO:0000256" key="1">
    <source>
        <dbReference type="ARBA" id="ARBA00004123"/>
    </source>
</evidence>
<keyword evidence="6" id="KW-0539">Nucleus</keyword>
<dbReference type="Gene3D" id="6.10.140.1300">
    <property type="match status" value="1"/>
</dbReference>
<dbReference type="SUPFAM" id="SSF50978">
    <property type="entry name" value="WD40 repeat-like"/>
    <property type="match status" value="1"/>
</dbReference>
<evidence type="ECO:0000256" key="5">
    <source>
        <dbReference type="ARBA" id="ARBA00022737"/>
    </source>
</evidence>
<dbReference type="Pfam" id="PF09806">
    <property type="entry name" value="CDK2AP"/>
    <property type="match status" value="1"/>
</dbReference>
<dbReference type="PANTHER" id="PTHR46042:SF1">
    <property type="entry name" value="DIPHTHINE METHYLTRANSFERASE"/>
    <property type="match status" value="1"/>
</dbReference>
<dbReference type="GO" id="GO:0005634">
    <property type="term" value="C:nucleus"/>
    <property type="evidence" value="ECO:0007669"/>
    <property type="project" value="UniProtKB-SubCell"/>
</dbReference>
<dbReference type="InterPro" id="IPR015943">
    <property type="entry name" value="WD40/YVTN_repeat-like_dom_sf"/>
</dbReference>
<dbReference type="EMBL" id="BTRK01000003">
    <property type="protein sequence ID" value="GMR41712.1"/>
    <property type="molecule type" value="Genomic_DNA"/>
</dbReference>
<gene>
    <name evidence="8" type="ORF">PMAYCL1PPCAC_11907</name>
</gene>
<dbReference type="InterPro" id="IPR052415">
    <property type="entry name" value="Diphthine_MTase"/>
</dbReference>
<accession>A0AAN4ZNV6</accession>
<evidence type="ECO:0000256" key="6">
    <source>
        <dbReference type="ARBA" id="ARBA00023242"/>
    </source>
</evidence>
<dbReference type="InterPro" id="IPR017266">
    <property type="entry name" value="DOC_1/2"/>
</dbReference>
<dbReference type="GO" id="GO:0005737">
    <property type="term" value="C:cytoplasm"/>
    <property type="evidence" value="ECO:0007669"/>
    <property type="project" value="TreeGrafter"/>
</dbReference>
<protein>
    <recommendedName>
        <fullName evidence="10">WD40 domain-containing protein</fullName>
    </recommendedName>
</protein>
<organism evidence="8 9">
    <name type="scientific">Pristionchus mayeri</name>
    <dbReference type="NCBI Taxonomy" id="1317129"/>
    <lineage>
        <taxon>Eukaryota</taxon>
        <taxon>Metazoa</taxon>
        <taxon>Ecdysozoa</taxon>
        <taxon>Nematoda</taxon>
        <taxon>Chromadorea</taxon>
        <taxon>Rhabditida</taxon>
        <taxon>Rhabditina</taxon>
        <taxon>Diplogasteromorpha</taxon>
        <taxon>Diplogasteroidea</taxon>
        <taxon>Neodiplogasteridae</taxon>
        <taxon>Pristionchus</taxon>
    </lineage>
</organism>
<dbReference type="InterPro" id="IPR036322">
    <property type="entry name" value="WD40_repeat_dom_sf"/>
</dbReference>
<dbReference type="Proteomes" id="UP001328107">
    <property type="component" value="Unassembled WGS sequence"/>
</dbReference>
<sequence>QLQQQAALAQQQQQLNALNQLQAQQLQQQQLPANFPNFNLPPVEKIGGPKYRQLLKTIEEIGKDLKPLYCNNKLSAERYKRDLIHLRNCLRECQAEVEKERVSQNQKLAADLAKLDKEHSSSRSGSLHFIHDYSNPSLSTWEIPTEGGVFRFTFLPDQSKLIAALTTGRLAIISSDYSIIESDVISDTMLLDVSPSPCPSSSTVLTSTNQGSLILYDIDRMDTIQRWDAHSLPWTNEPCEVWTCEMMNDTVVCSGGEDTVLKVWDTRSIEKPSSQIKMFDAGVTFIESIGEKTLLTGSYDEWIRVIDMRAPKTPIHQVKCDGGVWHLEKTRTGWIASCMYGGWIMIDDQFQPIAQDCAAGATLLYGSGLSPDGKTMAYCTFNDYTLSISRLSNDQTWPDIYPISS</sequence>
<dbReference type="GO" id="GO:0061685">
    <property type="term" value="F:diphthine methylesterase activity"/>
    <property type="evidence" value="ECO:0007669"/>
    <property type="project" value="TreeGrafter"/>
</dbReference>
<evidence type="ECO:0000313" key="8">
    <source>
        <dbReference type="EMBL" id="GMR41712.1"/>
    </source>
</evidence>
<evidence type="ECO:0000256" key="4">
    <source>
        <dbReference type="ARBA" id="ARBA00022574"/>
    </source>
</evidence>
<keyword evidence="9" id="KW-1185">Reference proteome</keyword>
<dbReference type="AlphaFoldDB" id="A0AAN4ZNV6"/>
<dbReference type="PANTHER" id="PTHR46042">
    <property type="entry name" value="DIPHTHINE METHYLTRANSFERASE"/>
    <property type="match status" value="1"/>
</dbReference>
<evidence type="ECO:0000256" key="7">
    <source>
        <dbReference type="ARBA" id="ARBA00043952"/>
    </source>
</evidence>
<dbReference type="Gene3D" id="2.130.10.10">
    <property type="entry name" value="YVTN repeat-like/Quinoprotein amine dehydrogenase"/>
    <property type="match status" value="1"/>
</dbReference>
<comment type="similarity">
    <text evidence="2">Belongs to the CDK2AP family.</text>
</comment>
<keyword evidence="4" id="KW-0853">WD repeat</keyword>
<keyword evidence="5" id="KW-0677">Repeat</keyword>
<evidence type="ECO:0000313" key="9">
    <source>
        <dbReference type="Proteomes" id="UP001328107"/>
    </source>
</evidence>
<feature type="non-terminal residue" evidence="8">
    <location>
        <position position="1"/>
    </location>
</feature>
<evidence type="ECO:0000256" key="3">
    <source>
        <dbReference type="ARBA" id="ARBA00022553"/>
    </source>
</evidence>
<evidence type="ECO:0000256" key="2">
    <source>
        <dbReference type="ARBA" id="ARBA00008485"/>
    </source>
</evidence>
<comment type="subcellular location">
    <subcellularLocation>
        <location evidence="1">Nucleus</location>
    </subcellularLocation>
</comment>
<comment type="caution">
    <text evidence="8">The sequence shown here is derived from an EMBL/GenBank/DDBJ whole genome shotgun (WGS) entry which is preliminary data.</text>
</comment>
<evidence type="ECO:0008006" key="10">
    <source>
        <dbReference type="Google" id="ProtNLM"/>
    </source>
</evidence>
<keyword evidence="3" id="KW-0597">Phosphoprotein</keyword>
<name>A0AAN4ZNV6_9BILA</name>
<dbReference type="GO" id="GO:0017183">
    <property type="term" value="P:protein histidyl modification to diphthamide"/>
    <property type="evidence" value="ECO:0007669"/>
    <property type="project" value="TreeGrafter"/>
</dbReference>